<dbReference type="Proteomes" id="UP001150062">
    <property type="component" value="Unassembled WGS sequence"/>
</dbReference>
<keyword evidence="1" id="KW-0862">Zinc</keyword>
<evidence type="ECO:0000256" key="2">
    <source>
        <dbReference type="SAM" id="Coils"/>
    </source>
</evidence>
<keyword evidence="5" id="KW-1185">Reference proteome</keyword>
<comment type="caution">
    <text evidence="4">The sequence shown here is derived from an EMBL/GenBank/DDBJ whole genome shotgun (WGS) entry which is preliminary data.</text>
</comment>
<evidence type="ECO:0000259" key="3">
    <source>
        <dbReference type="PROSITE" id="PS50119"/>
    </source>
</evidence>
<keyword evidence="1" id="KW-0863">Zinc-finger</keyword>
<dbReference type="CDD" id="cd19756">
    <property type="entry name" value="Bbox2"/>
    <property type="match status" value="1"/>
</dbReference>
<evidence type="ECO:0000256" key="1">
    <source>
        <dbReference type="PROSITE-ProRule" id="PRU00024"/>
    </source>
</evidence>
<dbReference type="PANTHER" id="PTHR25462:SF296">
    <property type="entry name" value="MEIOTIC P26, ISOFORM F"/>
    <property type="match status" value="1"/>
</dbReference>
<keyword evidence="2" id="KW-0175">Coiled coil</keyword>
<feature type="coiled-coil region" evidence="2">
    <location>
        <begin position="123"/>
        <end position="157"/>
    </location>
</feature>
<dbReference type="PANTHER" id="PTHR25462">
    <property type="entry name" value="BONUS, ISOFORM C-RELATED"/>
    <property type="match status" value="1"/>
</dbReference>
<sequence>MTTIFKKNCSLHNSIKNSFCNTCLKLICDQCKPDHEKHEVMDLDAAISKYSMDYLPREEELKKALDLTSDYLQKSEQEEKRINEKRHQSLDYIEEQLGQVEEIMNDKNEDFTENIEWEFGKRNEELEKLEGETEKMISTLEETVNNYQSLVDKLESNDPKEILSTLQKFKETKELIKPFKESIFTQDIDHNLYIQSRQLFSISSLELYGHDFSGSIWTVPEKIFKNWEFESKIEILTKDMSFFDQTVTVTGKIIGDGYSQKVSFKREKNTKNIFALKSKLAGHGDYEIILQVNEFDLPKCKLFIQDNKYTFCKWDKNNATNTSYSTHYNITNNQLTATKSQNNGTISCLRSTQIFKTGPIKFGIKIDKMGSNANTDGNTQIGITSSNYRFADSWLKSTNSCYIGGDQLKENDIIEIQVDFGKELAYIFNKDKKIKEQSIKGWNGIYLACAFRQTSTQISLLL</sequence>
<keyword evidence="1" id="KW-0479">Metal-binding</keyword>
<dbReference type="SUPFAM" id="SSF57845">
    <property type="entry name" value="B-box zinc-binding domain"/>
    <property type="match status" value="1"/>
</dbReference>
<name>A0ABQ8YBN0_9EUKA</name>
<dbReference type="Pfam" id="PF00643">
    <property type="entry name" value="zf-B_box"/>
    <property type="match status" value="1"/>
</dbReference>
<accession>A0ABQ8YBN0</accession>
<organism evidence="4 5">
    <name type="scientific">Anaeramoeba flamelloides</name>
    <dbReference type="NCBI Taxonomy" id="1746091"/>
    <lineage>
        <taxon>Eukaryota</taxon>
        <taxon>Metamonada</taxon>
        <taxon>Anaeramoebidae</taxon>
        <taxon>Anaeramoeba</taxon>
    </lineage>
</organism>
<gene>
    <name evidence="4" type="ORF">M0813_23120</name>
</gene>
<dbReference type="PROSITE" id="PS50119">
    <property type="entry name" value="ZF_BBOX"/>
    <property type="match status" value="1"/>
</dbReference>
<evidence type="ECO:0000313" key="5">
    <source>
        <dbReference type="Proteomes" id="UP001150062"/>
    </source>
</evidence>
<reference evidence="4" key="1">
    <citation type="submission" date="2022-08" db="EMBL/GenBank/DDBJ databases">
        <title>Novel sulfate-reducing endosymbionts in the free-living metamonad Anaeramoeba.</title>
        <authorList>
            <person name="Jerlstrom-Hultqvist J."/>
            <person name="Cepicka I."/>
            <person name="Gallot-Lavallee L."/>
            <person name="Salas-Leiva D."/>
            <person name="Curtis B.A."/>
            <person name="Zahonova K."/>
            <person name="Pipaliya S."/>
            <person name="Dacks J."/>
            <person name="Roger A.J."/>
        </authorList>
    </citation>
    <scope>NUCLEOTIDE SEQUENCE</scope>
    <source>
        <strain evidence="4">Schooner1</strain>
    </source>
</reference>
<dbReference type="InterPro" id="IPR047153">
    <property type="entry name" value="TRIM45/56/19-like"/>
</dbReference>
<feature type="domain" description="B box-type" evidence="3">
    <location>
        <begin position="9"/>
        <end position="43"/>
    </location>
</feature>
<evidence type="ECO:0000313" key="4">
    <source>
        <dbReference type="EMBL" id="KAJ6241977.1"/>
    </source>
</evidence>
<dbReference type="EMBL" id="JAOAOG010000185">
    <property type="protein sequence ID" value="KAJ6241977.1"/>
    <property type="molecule type" value="Genomic_DNA"/>
</dbReference>
<protein>
    <recommendedName>
        <fullName evidence="3">B box-type domain-containing protein</fullName>
    </recommendedName>
</protein>
<dbReference type="InterPro" id="IPR000315">
    <property type="entry name" value="Znf_B-box"/>
</dbReference>
<dbReference type="Gene3D" id="3.30.160.60">
    <property type="entry name" value="Classic Zinc Finger"/>
    <property type="match status" value="1"/>
</dbReference>
<proteinExistence type="predicted"/>